<feature type="binding site" evidence="12">
    <location>
        <position position="326"/>
    </location>
    <ligand>
        <name>UDP-N-acetyl-alpha-D-glucosamine</name>
        <dbReference type="ChEBI" id="CHEBI:57705"/>
    </ligand>
</feature>
<keyword evidence="12" id="KW-0670">Pyruvate</keyword>
<evidence type="ECO:0000256" key="3">
    <source>
        <dbReference type="ARBA" id="ARBA00022490"/>
    </source>
</evidence>
<evidence type="ECO:0000256" key="6">
    <source>
        <dbReference type="ARBA" id="ARBA00022960"/>
    </source>
</evidence>
<dbReference type="SUPFAM" id="SSF55205">
    <property type="entry name" value="EPT/RTPC-like"/>
    <property type="match status" value="1"/>
</dbReference>
<proteinExistence type="inferred from homology"/>
<dbReference type="Gene3D" id="3.65.10.10">
    <property type="entry name" value="Enolpyruvate transferase domain"/>
    <property type="match status" value="2"/>
</dbReference>
<dbReference type="PATRIC" id="fig|1618450.3.peg.6"/>
<dbReference type="GO" id="GO:0008760">
    <property type="term" value="F:UDP-N-acetylglucosamine 1-carboxyvinyltransferase activity"/>
    <property type="evidence" value="ECO:0007669"/>
    <property type="project" value="UniProtKB-UniRule"/>
</dbReference>
<dbReference type="InterPro" id="IPR013792">
    <property type="entry name" value="RNA3'P_cycl/enolpyr_Trfase_a/b"/>
</dbReference>
<accession>A0A0G0Q234</accession>
<keyword evidence="9 12" id="KW-0961">Cell wall biogenesis/degradation</keyword>
<dbReference type="InterPro" id="IPR005750">
    <property type="entry name" value="UDP_GlcNAc_COvinyl_MurA"/>
</dbReference>
<dbReference type="PANTHER" id="PTHR43783">
    <property type="entry name" value="UDP-N-ACETYLGLUCOSAMINE 1-CARBOXYVINYLTRANSFERASE"/>
    <property type="match status" value="1"/>
</dbReference>
<dbReference type="PANTHER" id="PTHR43783:SF1">
    <property type="entry name" value="UDP-N-ACETYLGLUCOSAMINE 1-CARBOXYVINYLTRANSFERASE"/>
    <property type="match status" value="1"/>
</dbReference>
<keyword evidence="8 12" id="KW-0131">Cell cycle</keyword>
<comment type="catalytic activity">
    <reaction evidence="11 12">
        <text>phosphoenolpyruvate + UDP-N-acetyl-alpha-D-glucosamine = UDP-N-acetyl-3-O-(1-carboxyvinyl)-alpha-D-glucosamine + phosphate</text>
        <dbReference type="Rhea" id="RHEA:18681"/>
        <dbReference type="ChEBI" id="CHEBI:43474"/>
        <dbReference type="ChEBI" id="CHEBI:57705"/>
        <dbReference type="ChEBI" id="CHEBI:58702"/>
        <dbReference type="ChEBI" id="CHEBI:68483"/>
        <dbReference type="EC" id="2.5.1.7"/>
    </reaction>
</comment>
<comment type="caution">
    <text evidence="14">The sequence shown here is derived from an EMBL/GenBank/DDBJ whole genome shotgun (WGS) entry which is preliminary data.</text>
</comment>
<dbReference type="GO" id="GO:0019277">
    <property type="term" value="P:UDP-N-acetylgalactosamine biosynthetic process"/>
    <property type="evidence" value="ECO:0007669"/>
    <property type="project" value="InterPro"/>
</dbReference>
<name>A0A0G0Q234_9BACT</name>
<comment type="pathway">
    <text evidence="2 12">Cell wall biogenesis; peptidoglycan biosynthesis.</text>
</comment>
<comment type="subcellular location">
    <subcellularLocation>
        <location evidence="1 12">Cytoplasm</location>
    </subcellularLocation>
</comment>
<keyword evidence="4 12" id="KW-0132">Cell division</keyword>
<comment type="function">
    <text evidence="12">Cell wall formation. Adds enolpyruvyl to UDP-N-acetylglucosamine.</text>
</comment>
<evidence type="ECO:0000256" key="1">
    <source>
        <dbReference type="ARBA" id="ARBA00004496"/>
    </source>
</evidence>
<keyword evidence="7 12" id="KW-0573">Peptidoglycan synthesis</keyword>
<keyword evidence="6 12" id="KW-0133">Cell shape</keyword>
<evidence type="ECO:0000259" key="13">
    <source>
        <dbReference type="Pfam" id="PF00275"/>
    </source>
</evidence>
<feature type="binding site" evidence="12">
    <location>
        <begin position="22"/>
        <end position="23"/>
    </location>
    <ligand>
        <name>phosphoenolpyruvate</name>
        <dbReference type="ChEBI" id="CHEBI:58702"/>
    </ligand>
</feature>
<protein>
    <recommendedName>
        <fullName evidence="12">UDP-N-acetylglucosamine 1-carboxyvinyltransferase</fullName>
        <ecNumber evidence="12">2.5.1.7</ecNumber>
    </recommendedName>
    <alternativeName>
        <fullName evidence="12">Enoylpyruvate transferase</fullName>
    </alternativeName>
    <alternativeName>
        <fullName evidence="12">UDP-N-acetylglucosamine enolpyruvyl transferase</fullName>
        <shortName evidence="12">EPT</shortName>
    </alternativeName>
</protein>
<evidence type="ECO:0000256" key="4">
    <source>
        <dbReference type="ARBA" id="ARBA00022618"/>
    </source>
</evidence>
<dbReference type="GO" id="GO:0008360">
    <property type="term" value="P:regulation of cell shape"/>
    <property type="evidence" value="ECO:0007669"/>
    <property type="project" value="UniProtKB-KW"/>
</dbReference>
<gene>
    <name evidence="12" type="primary">murA</name>
    <name evidence="14" type="ORF">UT63_C0001G0006</name>
</gene>
<evidence type="ECO:0000256" key="10">
    <source>
        <dbReference type="ARBA" id="ARBA00038367"/>
    </source>
</evidence>
<dbReference type="InterPro" id="IPR050068">
    <property type="entry name" value="MurA_subfamily"/>
</dbReference>
<evidence type="ECO:0000313" key="14">
    <source>
        <dbReference type="EMBL" id="KKR34439.1"/>
    </source>
</evidence>
<evidence type="ECO:0000256" key="9">
    <source>
        <dbReference type="ARBA" id="ARBA00023316"/>
    </source>
</evidence>
<dbReference type="Proteomes" id="UP000034539">
    <property type="component" value="Unassembled WGS sequence"/>
</dbReference>
<evidence type="ECO:0000256" key="5">
    <source>
        <dbReference type="ARBA" id="ARBA00022679"/>
    </source>
</evidence>
<dbReference type="GO" id="GO:0009252">
    <property type="term" value="P:peptidoglycan biosynthetic process"/>
    <property type="evidence" value="ECO:0007669"/>
    <property type="project" value="UniProtKB-UniRule"/>
</dbReference>
<organism evidence="14 15">
    <name type="scientific">Candidatus Gottesmanbacteria bacterium GW2011_GWC2_39_8</name>
    <dbReference type="NCBI Taxonomy" id="1618450"/>
    <lineage>
        <taxon>Bacteria</taxon>
        <taxon>Candidatus Gottesmaniibacteriota</taxon>
    </lineage>
</organism>
<evidence type="ECO:0000256" key="2">
    <source>
        <dbReference type="ARBA" id="ARBA00004752"/>
    </source>
</evidence>
<reference evidence="14 15" key="1">
    <citation type="journal article" date="2015" name="Nature">
        <title>rRNA introns, odd ribosomes, and small enigmatic genomes across a large radiation of phyla.</title>
        <authorList>
            <person name="Brown C.T."/>
            <person name="Hug L.A."/>
            <person name="Thomas B.C."/>
            <person name="Sharon I."/>
            <person name="Castelle C.J."/>
            <person name="Singh A."/>
            <person name="Wilkins M.J."/>
            <person name="Williams K.H."/>
            <person name="Banfield J.F."/>
        </authorList>
    </citation>
    <scope>NUCLEOTIDE SEQUENCE [LARGE SCALE GENOMIC DNA]</scope>
</reference>
<evidence type="ECO:0000256" key="7">
    <source>
        <dbReference type="ARBA" id="ARBA00022984"/>
    </source>
</evidence>
<feature type="active site" description="Proton donor" evidence="12">
    <location>
        <position position="116"/>
    </location>
</feature>
<dbReference type="EC" id="2.5.1.7" evidence="12"/>
<comment type="caution">
    <text evidence="12">Lacks conserved residue(s) required for the propagation of feature annotation.</text>
</comment>
<dbReference type="NCBIfam" id="NF006873">
    <property type="entry name" value="PRK09369.1"/>
    <property type="match status" value="1"/>
</dbReference>
<dbReference type="GO" id="GO:0005737">
    <property type="term" value="C:cytoplasm"/>
    <property type="evidence" value="ECO:0007669"/>
    <property type="project" value="UniProtKB-SubCell"/>
</dbReference>
<dbReference type="Pfam" id="PF00275">
    <property type="entry name" value="EPSP_synthase"/>
    <property type="match status" value="1"/>
</dbReference>
<comment type="similarity">
    <text evidence="10 12">Belongs to the EPSP synthase family. MurA subfamily.</text>
</comment>
<dbReference type="InterPro" id="IPR001986">
    <property type="entry name" value="Enolpyruvate_Tfrase_dom"/>
</dbReference>
<keyword evidence="5 12" id="KW-0808">Transferase</keyword>
<keyword evidence="3 12" id="KW-0963">Cytoplasm</keyword>
<evidence type="ECO:0000256" key="11">
    <source>
        <dbReference type="ARBA" id="ARBA00047527"/>
    </source>
</evidence>
<dbReference type="GO" id="GO:0051301">
    <property type="term" value="P:cell division"/>
    <property type="evidence" value="ECO:0007669"/>
    <property type="project" value="UniProtKB-KW"/>
</dbReference>
<evidence type="ECO:0000313" key="15">
    <source>
        <dbReference type="Proteomes" id="UP000034539"/>
    </source>
</evidence>
<dbReference type="EMBL" id="LBXN01000001">
    <property type="protein sequence ID" value="KKR34439.1"/>
    <property type="molecule type" value="Genomic_DNA"/>
</dbReference>
<sequence length="440" mass="48416">MDKYKIAGGIPLKGEIKVSGAKNVAMKLLLAGLLTDEPLVIHNCPLISSVYGTINLIKPLGVKVSIKDHTLTIEEGTLTSSTIPLEMGGLYRTATMVLGPLLARLGKAIVPNPGGCRLGKRPIDRHIEGLEKMGAKIDYKEGYFVASTSKLKGTNYKFEKNTHTGTETLILAAVLAEGDTLLENAAEEPEIDDLINFLNLMGAKIIRKSRTIRITGVKKLSGVEYTVMPDRNEVVTFASAALATGGDIVVSGAQKEYLQVFLDKVSETGAKWEEVDKNKIRLYSYRKLRATNVTTLPYPGFMTDWQGPWAILMTQAGSVSSIHETIYESRFSYVSELKKMGANIEFFHPEPTNPKDFYNFNWEDKREDYYQGIKISGPTPLHEAVLEVDDLRAGATLVLGGLVASGTSVVHGIEHIDRGYENLDLRLRSLGAKIERIKDI</sequence>
<feature type="binding site" evidence="12">
    <location>
        <position position="304"/>
    </location>
    <ligand>
        <name>UDP-N-acetyl-alpha-D-glucosamine</name>
        <dbReference type="ChEBI" id="CHEBI:57705"/>
    </ligand>
</feature>
<dbReference type="CDD" id="cd01555">
    <property type="entry name" value="UdpNAET"/>
    <property type="match status" value="1"/>
</dbReference>
<evidence type="ECO:0000256" key="8">
    <source>
        <dbReference type="ARBA" id="ARBA00023306"/>
    </source>
</evidence>
<dbReference type="NCBIfam" id="TIGR01072">
    <property type="entry name" value="murA"/>
    <property type="match status" value="1"/>
</dbReference>
<feature type="binding site" evidence="12">
    <location>
        <position position="92"/>
    </location>
    <ligand>
        <name>UDP-N-acetyl-alpha-D-glucosamine</name>
        <dbReference type="ChEBI" id="CHEBI:57705"/>
    </ligand>
</feature>
<feature type="modified residue" description="2-(S-cysteinyl)pyruvic acid O-phosphothioketal" evidence="12">
    <location>
        <position position="116"/>
    </location>
</feature>
<dbReference type="InterPro" id="IPR036968">
    <property type="entry name" value="Enolpyruvate_Tfrase_sf"/>
</dbReference>
<dbReference type="HAMAP" id="MF_00111">
    <property type="entry name" value="MurA"/>
    <property type="match status" value="1"/>
</dbReference>
<dbReference type="AlphaFoldDB" id="A0A0G0Q234"/>
<dbReference type="UniPathway" id="UPA00219"/>
<dbReference type="GO" id="GO:0071555">
    <property type="term" value="P:cell wall organization"/>
    <property type="evidence" value="ECO:0007669"/>
    <property type="project" value="UniProtKB-KW"/>
</dbReference>
<feature type="domain" description="Enolpyruvate transferase" evidence="13">
    <location>
        <begin position="8"/>
        <end position="423"/>
    </location>
</feature>
<evidence type="ECO:0000256" key="12">
    <source>
        <dbReference type="HAMAP-Rule" id="MF_00111"/>
    </source>
</evidence>